<dbReference type="EMBL" id="JAZDQQ010000051">
    <property type="protein sequence ID" value="MEE1883749.1"/>
    <property type="molecule type" value="Genomic_DNA"/>
</dbReference>
<organism evidence="1 2">
    <name type="scientific">Pseudomonas soli</name>
    <dbReference type="NCBI Taxonomy" id="1306993"/>
    <lineage>
        <taxon>Bacteria</taxon>
        <taxon>Pseudomonadati</taxon>
        <taxon>Pseudomonadota</taxon>
        <taxon>Gammaproteobacteria</taxon>
        <taxon>Pseudomonadales</taxon>
        <taxon>Pseudomonadaceae</taxon>
        <taxon>Pseudomonas</taxon>
    </lineage>
</organism>
<protein>
    <submittedName>
        <fullName evidence="1">Uncharacterized protein</fullName>
    </submittedName>
</protein>
<dbReference type="Proteomes" id="UP001329505">
    <property type="component" value="Unassembled WGS sequence"/>
</dbReference>
<gene>
    <name evidence="1" type="ORF">V0R55_26680</name>
</gene>
<keyword evidence="2" id="KW-1185">Reference proteome</keyword>
<reference evidence="1 2" key="1">
    <citation type="submission" date="2024-01" db="EMBL/GenBank/DDBJ databases">
        <title>Unpublished Manusciprt.</title>
        <authorList>
            <person name="Duman M."/>
            <person name="Valdes E.G."/>
            <person name="Ajmi N."/>
            <person name="Altun S."/>
            <person name="Saticioglu I.B."/>
        </authorList>
    </citation>
    <scope>NUCLEOTIDE SEQUENCE [LARGE SCALE GENOMIC DNA]</scope>
    <source>
        <strain evidence="1 2">139P</strain>
    </source>
</reference>
<dbReference type="RefSeq" id="WP_330126639.1">
    <property type="nucleotide sequence ID" value="NZ_JAZDQQ010000051.1"/>
</dbReference>
<proteinExistence type="predicted"/>
<name>A0ABU7GXI7_9PSED</name>
<accession>A0ABU7GXI7</accession>
<sequence length="794" mass="88210">MADNIQVLLDWLKIKTRVSPEDVVVALHGAKVNHLLEQEYIRRFSADSYFKPFSAPVVEDEYLRYYLHDFQLDMPRLSFANEDLDDSLAYLNMVIIDGTKVTLESITDGYKVAALDAITPLHGPVLSLTLQLDEVDGVIREDGKLLLDLSKSSDFSVDIDEDENLRIITGALFKALFESLPDDHRIFPLGVIKPGEAPAHMRPHAFALRTQRDTDSDGSLLIFISMKEDFKGTPPSTSHDFKYLHPIDRPNSTATLVLGIRRTMLLALYPKWLESFKQTPVVEYDSERLGRIKLKNIEAQEPRTTKLIENSLKFHLRLAINNDSSRRQADAFNFTLELHENKGSLTWDEIEIEVVIDKLAAMRGGEPVSPKSRKTEVLKMSYTTDYTVDDGPPVKVVRQLGTLSHVDLDRWEESLYEYFYRLHYQDDENTAKQSAARSVVLCLEQVDIFASRAVSKLDEMVAIDQKADALLDRLLALGFDELIVGSDTYGPCDVARFAQIAVHKDAPTLTPQWLIVGSDQSRRMQATGPSPIKRWSVEALNGGNALGTIDELSGLYQAPAADKFPGNLWRERIKATTESGAYSYALATVTKTNLLISPLVKICVPGRKEQLVASSTLEDPAVLQWSLEGEAKGELDATTGRDVGYTPPAAERGKSYVLDEVVVTDPGAPDTDTFRIYLITPMIAGPAEIDVSDVVAGSSARLRPKVTIHPEDDEVTWTVLVGPEGIEPVPGSQHGEAIYTPVSGAAHRFALIEFKAFSPFRTARGLVILPLPLREYKLPAGNQQPSVSILDRKG</sequence>
<evidence type="ECO:0000313" key="2">
    <source>
        <dbReference type="Proteomes" id="UP001329505"/>
    </source>
</evidence>
<comment type="caution">
    <text evidence="1">The sequence shown here is derived from an EMBL/GenBank/DDBJ whole genome shotgun (WGS) entry which is preliminary data.</text>
</comment>
<evidence type="ECO:0000313" key="1">
    <source>
        <dbReference type="EMBL" id="MEE1883749.1"/>
    </source>
</evidence>